<dbReference type="Pfam" id="PF00892">
    <property type="entry name" value="EamA"/>
    <property type="match status" value="2"/>
</dbReference>
<feature type="transmembrane region" description="Helical" evidence="7">
    <location>
        <begin position="66"/>
        <end position="83"/>
    </location>
</feature>
<keyword evidence="4 7" id="KW-0812">Transmembrane</keyword>
<evidence type="ECO:0000256" key="7">
    <source>
        <dbReference type="SAM" id="Phobius"/>
    </source>
</evidence>
<dbReference type="SUPFAM" id="SSF103481">
    <property type="entry name" value="Multidrug resistance efflux transporter EmrE"/>
    <property type="match status" value="2"/>
</dbReference>
<protein>
    <submittedName>
        <fullName evidence="9">DMT family transporter</fullName>
    </submittedName>
</protein>
<feature type="transmembrane region" description="Helical" evidence="7">
    <location>
        <begin position="89"/>
        <end position="109"/>
    </location>
</feature>
<dbReference type="InterPro" id="IPR037185">
    <property type="entry name" value="EmrE-like"/>
</dbReference>
<accession>A0ABT4CPC0</accession>
<comment type="subcellular location">
    <subcellularLocation>
        <location evidence="1">Cell membrane</location>
        <topology evidence="1">Multi-pass membrane protein</topology>
    </subcellularLocation>
</comment>
<dbReference type="Proteomes" id="UP001079657">
    <property type="component" value="Unassembled WGS sequence"/>
</dbReference>
<evidence type="ECO:0000256" key="3">
    <source>
        <dbReference type="ARBA" id="ARBA00022475"/>
    </source>
</evidence>
<feature type="transmembrane region" description="Helical" evidence="7">
    <location>
        <begin position="9"/>
        <end position="28"/>
    </location>
</feature>
<name>A0ABT4CPC0_9CLOT</name>
<feature type="transmembrane region" description="Helical" evidence="7">
    <location>
        <begin position="121"/>
        <end position="140"/>
    </location>
</feature>
<keyword evidence="3" id="KW-1003">Cell membrane</keyword>
<dbReference type="InterPro" id="IPR050638">
    <property type="entry name" value="AA-Vitamin_Transporters"/>
</dbReference>
<evidence type="ECO:0000313" key="9">
    <source>
        <dbReference type="EMBL" id="MCY6370872.1"/>
    </source>
</evidence>
<reference evidence="9" key="1">
    <citation type="submission" date="2022-12" db="EMBL/GenBank/DDBJ databases">
        <authorList>
            <person name="Wang J."/>
        </authorList>
    </citation>
    <scope>NUCLEOTIDE SEQUENCE</scope>
    <source>
        <strain evidence="9">HY-42-06</strain>
    </source>
</reference>
<feature type="transmembrane region" description="Helical" evidence="7">
    <location>
        <begin position="267"/>
        <end position="287"/>
    </location>
</feature>
<proteinExistence type="inferred from homology"/>
<dbReference type="RefSeq" id="WP_268049717.1">
    <property type="nucleotide sequence ID" value="NZ_JAPQES010000003.1"/>
</dbReference>
<dbReference type="InterPro" id="IPR000620">
    <property type="entry name" value="EamA_dom"/>
</dbReference>
<comment type="caution">
    <text evidence="9">The sequence shown here is derived from an EMBL/GenBank/DDBJ whole genome shotgun (WGS) entry which is preliminary data.</text>
</comment>
<organism evidence="9 10">
    <name type="scientific">Clostridium ganghwense</name>
    <dbReference type="NCBI Taxonomy" id="312089"/>
    <lineage>
        <taxon>Bacteria</taxon>
        <taxon>Bacillati</taxon>
        <taxon>Bacillota</taxon>
        <taxon>Clostridia</taxon>
        <taxon>Eubacteriales</taxon>
        <taxon>Clostridiaceae</taxon>
        <taxon>Clostridium</taxon>
    </lineage>
</organism>
<feature type="transmembrane region" description="Helical" evidence="7">
    <location>
        <begin position="212"/>
        <end position="232"/>
    </location>
</feature>
<evidence type="ECO:0000256" key="4">
    <source>
        <dbReference type="ARBA" id="ARBA00022692"/>
    </source>
</evidence>
<dbReference type="PANTHER" id="PTHR32322:SF18">
    <property type="entry name" value="S-ADENOSYLMETHIONINE_S-ADENOSYLHOMOCYSTEINE TRANSPORTER"/>
    <property type="match status" value="1"/>
</dbReference>
<dbReference type="Gene3D" id="1.10.3730.20">
    <property type="match status" value="2"/>
</dbReference>
<keyword evidence="6 7" id="KW-0472">Membrane</keyword>
<evidence type="ECO:0000256" key="5">
    <source>
        <dbReference type="ARBA" id="ARBA00022989"/>
    </source>
</evidence>
<comment type="similarity">
    <text evidence="2">Belongs to the EamA transporter family.</text>
</comment>
<keyword evidence="10" id="KW-1185">Reference proteome</keyword>
<gene>
    <name evidence="9" type="ORF">OXH55_09535</name>
</gene>
<dbReference type="PANTHER" id="PTHR32322">
    <property type="entry name" value="INNER MEMBRANE TRANSPORTER"/>
    <property type="match status" value="1"/>
</dbReference>
<evidence type="ECO:0000256" key="6">
    <source>
        <dbReference type="ARBA" id="ARBA00023136"/>
    </source>
</evidence>
<sequence length="303" mass="33637">MNKKFAHMMAWIVMFLWGMSYLSIKVVVKEIDPILSAFYRYLVAAIILYISLKIKFPEEKILKKDRGKMALGGLFGISLYFTFENLAVSYTTASNVSVLIASIPIFTIVSQRIVFGEKFTLRKILGTTLSLIGIVIIVSSKGKVSLFSKGTIGDLMALGAALSWVMYNIVNSKVEGEYKSITVTTYQAIWGCIFLSPSLLVANLQMPSMKVALNLLYLAIFCSCIGFAIYIYCLEKLGATVITTYVNLQPMITLVTAALILKESITIWQGMGSVIILAGVFLVSFSGKKKIVDRQQRRADYNI</sequence>
<feature type="transmembrane region" description="Helical" evidence="7">
    <location>
        <begin position="34"/>
        <end position="54"/>
    </location>
</feature>
<evidence type="ECO:0000256" key="2">
    <source>
        <dbReference type="ARBA" id="ARBA00007362"/>
    </source>
</evidence>
<feature type="transmembrane region" description="Helical" evidence="7">
    <location>
        <begin position="188"/>
        <end position="206"/>
    </location>
</feature>
<keyword evidence="5 7" id="KW-1133">Transmembrane helix</keyword>
<feature type="domain" description="EamA" evidence="8">
    <location>
        <begin position="6"/>
        <end position="138"/>
    </location>
</feature>
<evidence type="ECO:0000256" key="1">
    <source>
        <dbReference type="ARBA" id="ARBA00004651"/>
    </source>
</evidence>
<dbReference type="EMBL" id="JAPQES010000003">
    <property type="protein sequence ID" value="MCY6370872.1"/>
    <property type="molecule type" value="Genomic_DNA"/>
</dbReference>
<feature type="transmembrane region" description="Helical" evidence="7">
    <location>
        <begin position="146"/>
        <end position="167"/>
    </location>
</feature>
<feature type="domain" description="EamA" evidence="8">
    <location>
        <begin position="152"/>
        <end position="284"/>
    </location>
</feature>
<evidence type="ECO:0000313" key="10">
    <source>
        <dbReference type="Proteomes" id="UP001079657"/>
    </source>
</evidence>
<evidence type="ECO:0000259" key="8">
    <source>
        <dbReference type="Pfam" id="PF00892"/>
    </source>
</evidence>